<dbReference type="InterPro" id="IPR001853">
    <property type="entry name" value="DSBA-like_thioredoxin_dom"/>
</dbReference>
<dbReference type="AlphaFoldDB" id="A0A2P9HM61"/>
<evidence type="ECO:0000256" key="4">
    <source>
        <dbReference type="ARBA" id="ARBA00023284"/>
    </source>
</evidence>
<evidence type="ECO:0000313" key="7">
    <source>
        <dbReference type="Proteomes" id="UP000246073"/>
    </source>
</evidence>
<dbReference type="RefSeq" id="WP_109368882.1">
    <property type="nucleotide sequence ID" value="NZ_OOFM01000005.1"/>
</dbReference>
<proteinExistence type="predicted"/>
<dbReference type="GO" id="GO:0016491">
    <property type="term" value="F:oxidoreductase activity"/>
    <property type="evidence" value="ECO:0007669"/>
    <property type="project" value="UniProtKB-KW"/>
</dbReference>
<evidence type="ECO:0000259" key="5">
    <source>
        <dbReference type="PROSITE" id="PS51352"/>
    </source>
</evidence>
<dbReference type="SUPFAM" id="SSF52833">
    <property type="entry name" value="Thioredoxin-like"/>
    <property type="match status" value="1"/>
</dbReference>
<sequence length="269" mass="28557">MKNAVSITLASGIVGLAALALGYGAGLSRHSAAPVAPAAAAATAEAPLNQQAIENVVRNYLLKNPELMLEVQSALETKQAHDAQEQVKKVLAANQSALYHPEHDAVFGNPNGDVTVYEFFDYNCGYCKRALPDMQAILKNDPNVRFVMKEFPILGPDSVKAHIVAQAFKALMPEKYAEFHGVLLGAQERATEASAIADAVKLGADETALREKMKDPAITGAFQDTYQLATQLNITGTPSYIIGSELVPGAIGVDGLVERIAAARTAAKK</sequence>
<gene>
    <name evidence="6" type="ORF">OHAE_1062</name>
</gene>
<dbReference type="CDD" id="cd03023">
    <property type="entry name" value="DsbA_Com1_like"/>
    <property type="match status" value="1"/>
</dbReference>
<evidence type="ECO:0000256" key="3">
    <source>
        <dbReference type="ARBA" id="ARBA00023157"/>
    </source>
</evidence>
<dbReference type="InterPro" id="IPR041205">
    <property type="entry name" value="ScsC_N"/>
</dbReference>
<dbReference type="Proteomes" id="UP000246073">
    <property type="component" value="Unassembled WGS sequence"/>
</dbReference>
<evidence type="ECO:0000256" key="1">
    <source>
        <dbReference type="ARBA" id="ARBA00022729"/>
    </source>
</evidence>
<dbReference type="PANTHER" id="PTHR13887:SF14">
    <property type="entry name" value="DISULFIDE BOND FORMATION PROTEIN D"/>
    <property type="match status" value="1"/>
</dbReference>
<dbReference type="PROSITE" id="PS51352">
    <property type="entry name" value="THIOREDOXIN_2"/>
    <property type="match status" value="1"/>
</dbReference>
<evidence type="ECO:0000256" key="2">
    <source>
        <dbReference type="ARBA" id="ARBA00023002"/>
    </source>
</evidence>
<reference evidence="7" key="1">
    <citation type="submission" date="2017-12" db="EMBL/GenBank/DDBJ databases">
        <authorList>
            <person name="Diaz M."/>
        </authorList>
    </citation>
    <scope>NUCLEOTIDE SEQUENCE [LARGE SCALE GENOMIC DNA]</scope>
    <source>
        <strain evidence="7">FI11154</strain>
    </source>
</reference>
<dbReference type="Pfam" id="PF01323">
    <property type="entry name" value="DSBA"/>
    <property type="match status" value="1"/>
</dbReference>
<protein>
    <submittedName>
        <fullName evidence="6">Protein-disulfide isomerase</fullName>
    </submittedName>
</protein>
<keyword evidence="4" id="KW-0676">Redox-active center</keyword>
<keyword evidence="1" id="KW-0732">Signal</keyword>
<dbReference type="InterPro" id="IPR036249">
    <property type="entry name" value="Thioredoxin-like_sf"/>
</dbReference>
<keyword evidence="6" id="KW-0413">Isomerase</keyword>
<keyword evidence="2" id="KW-0560">Oxidoreductase</keyword>
<keyword evidence="3" id="KW-1015">Disulfide bond</keyword>
<dbReference type="PANTHER" id="PTHR13887">
    <property type="entry name" value="GLUTATHIONE S-TRANSFERASE KAPPA"/>
    <property type="match status" value="1"/>
</dbReference>
<dbReference type="EMBL" id="OOFM01000005">
    <property type="protein sequence ID" value="SPL65195.1"/>
    <property type="molecule type" value="Genomic_DNA"/>
</dbReference>
<dbReference type="GO" id="GO:0016853">
    <property type="term" value="F:isomerase activity"/>
    <property type="evidence" value="ECO:0007669"/>
    <property type="project" value="UniProtKB-KW"/>
</dbReference>
<name>A0A2P9HM61_9HYPH</name>
<dbReference type="InterPro" id="IPR013766">
    <property type="entry name" value="Thioredoxin_domain"/>
</dbReference>
<dbReference type="Pfam" id="PF18312">
    <property type="entry name" value="ScsC_N"/>
    <property type="match status" value="1"/>
</dbReference>
<accession>A0A2P9HM61</accession>
<dbReference type="Gene3D" id="3.40.30.10">
    <property type="entry name" value="Glutaredoxin"/>
    <property type="match status" value="1"/>
</dbReference>
<organism evidence="6 7">
    <name type="scientific">Ochrobactrum soli</name>
    <dbReference type="NCBI Taxonomy" id="2448455"/>
    <lineage>
        <taxon>Bacteria</taxon>
        <taxon>Pseudomonadati</taxon>
        <taxon>Pseudomonadota</taxon>
        <taxon>Alphaproteobacteria</taxon>
        <taxon>Hyphomicrobiales</taxon>
        <taxon>Brucellaceae</taxon>
        <taxon>Brucella/Ochrobactrum group</taxon>
        <taxon>Ochrobactrum</taxon>
    </lineage>
</organism>
<evidence type="ECO:0000313" key="6">
    <source>
        <dbReference type="EMBL" id="SPL65195.1"/>
    </source>
</evidence>
<feature type="domain" description="Thioredoxin" evidence="5">
    <location>
        <begin position="69"/>
        <end position="265"/>
    </location>
</feature>